<organism evidence="1 2">
    <name type="scientific">Litorimonas cladophorae</name>
    <dbReference type="NCBI Taxonomy" id="1220491"/>
    <lineage>
        <taxon>Bacteria</taxon>
        <taxon>Pseudomonadati</taxon>
        <taxon>Pseudomonadota</taxon>
        <taxon>Alphaproteobacteria</taxon>
        <taxon>Maricaulales</taxon>
        <taxon>Robiginitomaculaceae</taxon>
    </lineage>
</organism>
<gene>
    <name evidence="1" type="ORF">GCM10011309_10670</name>
</gene>
<dbReference type="Proteomes" id="UP000600865">
    <property type="component" value="Unassembled WGS sequence"/>
</dbReference>
<dbReference type="PROSITE" id="PS51257">
    <property type="entry name" value="PROKAR_LIPOPROTEIN"/>
    <property type="match status" value="1"/>
</dbReference>
<name>A0A918KI47_9PROT</name>
<dbReference type="EMBL" id="BMYV01000001">
    <property type="protein sequence ID" value="GGX62565.1"/>
    <property type="molecule type" value="Genomic_DNA"/>
</dbReference>
<evidence type="ECO:0000313" key="2">
    <source>
        <dbReference type="Proteomes" id="UP000600865"/>
    </source>
</evidence>
<dbReference type="AlphaFoldDB" id="A0A918KI47"/>
<comment type="caution">
    <text evidence="1">The sequence shown here is derived from an EMBL/GenBank/DDBJ whole genome shotgun (WGS) entry which is preliminary data.</text>
</comment>
<protein>
    <recommendedName>
        <fullName evidence="3">Lipoprotein</fullName>
    </recommendedName>
</protein>
<accession>A0A918KI47</accession>
<sequence length="143" mass="14789">MFPKEKELGILGMRKTPLITVIALAGFALSGCGVHKVVTTPVKGAYHATKFVGKTAVGGTKMVGKGLWATGKGVYYVGSVPVKITDAALDTTSKVLTITTQAVDLTGKVVTVSRNVNAARLDAELASLKTAKNVLSVFVDVAA</sequence>
<reference evidence="1 2" key="1">
    <citation type="journal article" date="2014" name="Int. J. Syst. Evol. Microbiol.">
        <title>Complete genome sequence of Corynebacterium casei LMG S-19264T (=DSM 44701T), isolated from a smear-ripened cheese.</title>
        <authorList>
            <consortium name="US DOE Joint Genome Institute (JGI-PGF)"/>
            <person name="Walter F."/>
            <person name="Albersmeier A."/>
            <person name="Kalinowski J."/>
            <person name="Ruckert C."/>
        </authorList>
    </citation>
    <scope>NUCLEOTIDE SEQUENCE [LARGE SCALE GENOMIC DNA]</scope>
    <source>
        <strain evidence="1 2">KCTC 23968</strain>
    </source>
</reference>
<proteinExistence type="predicted"/>
<keyword evidence="2" id="KW-1185">Reference proteome</keyword>
<evidence type="ECO:0008006" key="3">
    <source>
        <dbReference type="Google" id="ProtNLM"/>
    </source>
</evidence>
<evidence type="ECO:0000313" key="1">
    <source>
        <dbReference type="EMBL" id="GGX62565.1"/>
    </source>
</evidence>